<reference evidence="3" key="1">
    <citation type="submission" date="2019-04" db="EMBL/GenBank/DDBJ databases">
        <title>Genome assembly of Zosterops borbonicus 15179.</title>
        <authorList>
            <person name="Leroy T."/>
            <person name="Anselmetti Y."/>
            <person name="Tilak M.-K."/>
            <person name="Nabholz B."/>
        </authorList>
    </citation>
    <scope>NUCLEOTIDE SEQUENCE</scope>
    <source>
        <strain evidence="3">HGM_15179</strain>
        <tissue evidence="3">Muscle</tissue>
    </source>
</reference>
<dbReference type="AlphaFoldDB" id="A0A8K1G9B5"/>
<dbReference type="OrthoDB" id="9391347at2759"/>
<dbReference type="GO" id="GO:0006952">
    <property type="term" value="P:defense response"/>
    <property type="evidence" value="ECO:0007669"/>
    <property type="project" value="InterPro"/>
</dbReference>
<sequence>TFGVSTLQPPEVLVDTSAMRILFLLFPLFLLLVSSAAAGKHDKCIRRGGFCAVGGCRFPYKYVGVCSILSHCCKP</sequence>
<keyword evidence="1" id="KW-0472">Membrane</keyword>
<gene>
    <name evidence="3" type="ORF">HGM15179_013111</name>
</gene>
<evidence type="ECO:0000256" key="1">
    <source>
        <dbReference type="SAM" id="Phobius"/>
    </source>
</evidence>
<evidence type="ECO:0000313" key="3">
    <source>
        <dbReference type="EMBL" id="TRZ13987.1"/>
    </source>
</evidence>
<comment type="caution">
    <text evidence="3">The sequence shown here is derived from an EMBL/GenBank/DDBJ whole genome shotgun (WGS) entry which is preliminary data.</text>
</comment>
<dbReference type="InterPro" id="IPR001855">
    <property type="entry name" value="Defensin_beta-like"/>
</dbReference>
<name>A0A8K1G9B5_9PASS</name>
<keyword evidence="1" id="KW-1133">Transmembrane helix</keyword>
<keyword evidence="1" id="KW-0812">Transmembrane</keyword>
<proteinExistence type="predicted"/>
<feature type="non-terminal residue" evidence="3">
    <location>
        <position position="75"/>
    </location>
</feature>
<dbReference type="EMBL" id="SWJQ01000467">
    <property type="protein sequence ID" value="TRZ13987.1"/>
    <property type="molecule type" value="Genomic_DNA"/>
</dbReference>
<keyword evidence="4" id="KW-1185">Reference proteome</keyword>
<dbReference type="Pfam" id="PF00711">
    <property type="entry name" value="Defensin_beta"/>
    <property type="match status" value="1"/>
</dbReference>
<evidence type="ECO:0000259" key="2">
    <source>
        <dbReference type="Pfam" id="PF00711"/>
    </source>
</evidence>
<evidence type="ECO:0000313" key="4">
    <source>
        <dbReference type="Proteomes" id="UP000796761"/>
    </source>
</evidence>
<organism evidence="3 4">
    <name type="scientific">Zosterops borbonicus</name>
    <dbReference type="NCBI Taxonomy" id="364589"/>
    <lineage>
        <taxon>Eukaryota</taxon>
        <taxon>Metazoa</taxon>
        <taxon>Chordata</taxon>
        <taxon>Craniata</taxon>
        <taxon>Vertebrata</taxon>
        <taxon>Euteleostomi</taxon>
        <taxon>Archelosauria</taxon>
        <taxon>Archosauria</taxon>
        <taxon>Dinosauria</taxon>
        <taxon>Saurischia</taxon>
        <taxon>Theropoda</taxon>
        <taxon>Coelurosauria</taxon>
        <taxon>Aves</taxon>
        <taxon>Neognathae</taxon>
        <taxon>Neoaves</taxon>
        <taxon>Telluraves</taxon>
        <taxon>Australaves</taxon>
        <taxon>Passeriformes</taxon>
        <taxon>Sylvioidea</taxon>
        <taxon>Zosteropidae</taxon>
        <taxon>Zosterops</taxon>
    </lineage>
</organism>
<dbReference type="GO" id="GO:0005576">
    <property type="term" value="C:extracellular region"/>
    <property type="evidence" value="ECO:0007669"/>
    <property type="project" value="InterPro"/>
</dbReference>
<accession>A0A8K1G9B5</accession>
<dbReference type="Proteomes" id="UP000796761">
    <property type="component" value="Unassembled WGS sequence"/>
</dbReference>
<protein>
    <recommendedName>
        <fullName evidence="2">Beta-defensin-like domain-containing protein</fullName>
    </recommendedName>
</protein>
<dbReference type="SUPFAM" id="SSF57392">
    <property type="entry name" value="Defensin-like"/>
    <property type="match status" value="1"/>
</dbReference>
<feature type="domain" description="Beta-defensin-like" evidence="2">
    <location>
        <begin position="41"/>
        <end position="74"/>
    </location>
</feature>
<feature type="non-terminal residue" evidence="3">
    <location>
        <position position="1"/>
    </location>
</feature>
<feature type="transmembrane region" description="Helical" evidence="1">
    <location>
        <begin position="20"/>
        <end position="38"/>
    </location>
</feature>